<gene>
    <name evidence="2" type="ORF">JKP88DRAFT_268550</name>
</gene>
<evidence type="ECO:0000256" key="1">
    <source>
        <dbReference type="SAM" id="SignalP"/>
    </source>
</evidence>
<accession>A0A836CGM2</accession>
<reference evidence="2" key="1">
    <citation type="submission" date="2021-02" db="EMBL/GenBank/DDBJ databases">
        <title>First Annotated Genome of the Yellow-green Alga Tribonema minus.</title>
        <authorList>
            <person name="Mahan K.M."/>
        </authorList>
    </citation>
    <scope>NUCLEOTIDE SEQUENCE</scope>
    <source>
        <strain evidence="2">UTEX B ZZ1240</strain>
    </source>
</reference>
<keyword evidence="3" id="KW-1185">Reference proteome</keyword>
<dbReference type="Proteomes" id="UP000664859">
    <property type="component" value="Unassembled WGS sequence"/>
</dbReference>
<keyword evidence="1" id="KW-0732">Signal</keyword>
<comment type="caution">
    <text evidence="2">The sequence shown here is derived from an EMBL/GenBank/DDBJ whole genome shotgun (WGS) entry which is preliminary data.</text>
</comment>
<protein>
    <submittedName>
        <fullName evidence="2">Uncharacterized protein</fullName>
    </submittedName>
</protein>
<dbReference type="AlphaFoldDB" id="A0A836CGM2"/>
<feature type="signal peptide" evidence="1">
    <location>
        <begin position="1"/>
        <end position="21"/>
    </location>
</feature>
<organism evidence="2 3">
    <name type="scientific">Tribonema minus</name>
    <dbReference type="NCBI Taxonomy" id="303371"/>
    <lineage>
        <taxon>Eukaryota</taxon>
        <taxon>Sar</taxon>
        <taxon>Stramenopiles</taxon>
        <taxon>Ochrophyta</taxon>
        <taxon>PX clade</taxon>
        <taxon>Xanthophyceae</taxon>
        <taxon>Tribonematales</taxon>
        <taxon>Tribonemataceae</taxon>
        <taxon>Tribonema</taxon>
    </lineage>
</organism>
<evidence type="ECO:0000313" key="3">
    <source>
        <dbReference type="Proteomes" id="UP000664859"/>
    </source>
</evidence>
<name>A0A836CGM2_9STRA</name>
<evidence type="ECO:0000313" key="2">
    <source>
        <dbReference type="EMBL" id="KAG5184508.1"/>
    </source>
</evidence>
<sequence length="140" mass="14606">MPALRTLVFALLAAAVASVNACTFSVQTATGDVCVDPCTTYSQVVWDRKGTPMCLTYTSGGTTKLCPSSNIAFLRDGTPLCVLTPNKSGLCPVSNIKYLAVAMSGMPAGYPLCIMTTDGSALCPTSKIAYKSNGNPYCKT</sequence>
<feature type="chain" id="PRO_5032564991" evidence="1">
    <location>
        <begin position="22"/>
        <end position="140"/>
    </location>
</feature>
<dbReference type="EMBL" id="JAFCMP010000163">
    <property type="protein sequence ID" value="KAG5184508.1"/>
    <property type="molecule type" value="Genomic_DNA"/>
</dbReference>
<proteinExistence type="predicted"/>